<reference evidence="1 2" key="1">
    <citation type="submission" date="2015-01" db="EMBL/GenBank/DDBJ databases">
        <title>Evolution of Trichinella species and genotypes.</title>
        <authorList>
            <person name="Korhonen P.K."/>
            <person name="Edoardo P."/>
            <person name="Giuseppe L.R."/>
            <person name="Gasser R.B."/>
        </authorList>
    </citation>
    <scope>NUCLEOTIDE SEQUENCE [LARGE SCALE GENOMIC DNA]</scope>
    <source>
        <strain evidence="1">ISS120</strain>
    </source>
</reference>
<dbReference type="EMBL" id="JYDI01000102">
    <property type="protein sequence ID" value="KRY52593.1"/>
    <property type="molecule type" value="Genomic_DNA"/>
</dbReference>
<dbReference type="AlphaFoldDB" id="A0A0V1CTG6"/>
<name>A0A0V1CTG6_TRIBR</name>
<organism evidence="1 2">
    <name type="scientific">Trichinella britovi</name>
    <name type="common">Parasitic roundworm</name>
    <dbReference type="NCBI Taxonomy" id="45882"/>
    <lineage>
        <taxon>Eukaryota</taxon>
        <taxon>Metazoa</taxon>
        <taxon>Ecdysozoa</taxon>
        <taxon>Nematoda</taxon>
        <taxon>Enoplea</taxon>
        <taxon>Dorylaimia</taxon>
        <taxon>Trichinellida</taxon>
        <taxon>Trichinellidae</taxon>
        <taxon>Trichinella</taxon>
    </lineage>
</organism>
<keyword evidence="2" id="KW-1185">Reference proteome</keyword>
<comment type="caution">
    <text evidence="1">The sequence shown here is derived from an EMBL/GenBank/DDBJ whole genome shotgun (WGS) entry which is preliminary data.</text>
</comment>
<protein>
    <submittedName>
        <fullName evidence="1">Uncharacterized protein</fullName>
    </submittedName>
</protein>
<proteinExistence type="predicted"/>
<dbReference type="OMA" id="LEPLWWQ"/>
<accession>A0A0V1CTG6</accession>
<sequence length="155" mass="17536">MGSAMGSTTADADPDDISIADHQLSLPYRARVLLEPLWWQDTIQVHARSFSQTQDHQVRIFLFFVYPALSRRYDLQSFLLRCQGGCGREPFAIGASLAVQPDFSRLWRKVTRVVKIRNSLDAVSSFREPFFAKPLLSCGPSSLLVRLMPDETGQF</sequence>
<evidence type="ECO:0000313" key="1">
    <source>
        <dbReference type="EMBL" id="KRY52593.1"/>
    </source>
</evidence>
<evidence type="ECO:0000313" key="2">
    <source>
        <dbReference type="Proteomes" id="UP000054653"/>
    </source>
</evidence>
<gene>
    <name evidence="1" type="ORF">T03_9723</name>
</gene>
<dbReference type="Proteomes" id="UP000054653">
    <property type="component" value="Unassembled WGS sequence"/>
</dbReference>